<dbReference type="InterPro" id="IPR036291">
    <property type="entry name" value="NAD(P)-bd_dom_sf"/>
</dbReference>
<dbReference type="PRINTS" id="PR00081">
    <property type="entry name" value="GDHRDH"/>
</dbReference>
<comment type="similarity">
    <text evidence="1 3">Belongs to the short-chain dehydrogenases/reductases (SDR) family.</text>
</comment>
<dbReference type="PANTHER" id="PTHR44169:SF6">
    <property type="entry name" value="NADPH-DEPENDENT 1-ACYLDIHYDROXYACETONE PHOSPHATE REDUCTASE"/>
    <property type="match status" value="1"/>
</dbReference>
<accession>A0ABQ8KDY7</accession>
<dbReference type="EMBL" id="JADCUA010000012">
    <property type="protein sequence ID" value="KAH9835857.1"/>
    <property type="molecule type" value="Genomic_DNA"/>
</dbReference>
<proteinExistence type="inferred from homology"/>
<dbReference type="InterPro" id="IPR057326">
    <property type="entry name" value="KR_dom"/>
</dbReference>
<keyword evidence="6" id="KW-1185">Reference proteome</keyword>
<reference evidence="5 6" key="1">
    <citation type="journal article" date="2021" name="Environ. Microbiol.">
        <title>Gene family expansions and transcriptome signatures uncover fungal adaptations to wood decay.</title>
        <authorList>
            <person name="Hage H."/>
            <person name="Miyauchi S."/>
            <person name="Viragh M."/>
            <person name="Drula E."/>
            <person name="Min B."/>
            <person name="Chaduli D."/>
            <person name="Navarro D."/>
            <person name="Favel A."/>
            <person name="Norest M."/>
            <person name="Lesage-Meessen L."/>
            <person name="Balint B."/>
            <person name="Merenyi Z."/>
            <person name="de Eugenio L."/>
            <person name="Morin E."/>
            <person name="Martinez A.T."/>
            <person name="Baldrian P."/>
            <person name="Stursova M."/>
            <person name="Martinez M.J."/>
            <person name="Novotny C."/>
            <person name="Magnuson J.K."/>
            <person name="Spatafora J.W."/>
            <person name="Maurice S."/>
            <person name="Pangilinan J."/>
            <person name="Andreopoulos W."/>
            <person name="LaButti K."/>
            <person name="Hundley H."/>
            <person name="Na H."/>
            <person name="Kuo A."/>
            <person name="Barry K."/>
            <person name="Lipzen A."/>
            <person name="Henrissat B."/>
            <person name="Riley R."/>
            <person name="Ahrendt S."/>
            <person name="Nagy L.G."/>
            <person name="Grigoriev I.V."/>
            <person name="Martin F."/>
            <person name="Rosso M.N."/>
        </authorList>
    </citation>
    <scope>NUCLEOTIDE SEQUENCE [LARGE SCALE GENOMIC DNA]</scope>
    <source>
        <strain evidence="5 6">CIRM-BRFM 1785</strain>
    </source>
</reference>
<evidence type="ECO:0000256" key="2">
    <source>
        <dbReference type="ARBA" id="ARBA00023002"/>
    </source>
</evidence>
<evidence type="ECO:0000313" key="5">
    <source>
        <dbReference type="EMBL" id="KAH9835857.1"/>
    </source>
</evidence>
<comment type="caution">
    <text evidence="5">The sequence shown here is derived from an EMBL/GenBank/DDBJ whole genome shotgun (WGS) entry which is preliminary data.</text>
</comment>
<dbReference type="CDD" id="cd05374">
    <property type="entry name" value="17beta-HSD-like_SDR_c"/>
    <property type="match status" value="1"/>
</dbReference>
<feature type="domain" description="Ketoreductase" evidence="4">
    <location>
        <begin position="4"/>
        <end position="178"/>
    </location>
</feature>
<dbReference type="PANTHER" id="PTHR44169">
    <property type="entry name" value="NADPH-DEPENDENT 1-ACYLDIHYDROXYACETONE PHOSPHATE REDUCTASE"/>
    <property type="match status" value="1"/>
</dbReference>
<dbReference type="SMART" id="SM00822">
    <property type="entry name" value="PKS_KR"/>
    <property type="match status" value="1"/>
</dbReference>
<dbReference type="Proteomes" id="UP000814176">
    <property type="component" value="Unassembled WGS sequence"/>
</dbReference>
<dbReference type="Pfam" id="PF00106">
    <property type="entry name" value="adh_short"/>
    <property type="match status" value="1"/>
</dbReference>
<sequence length="275" mass="29741">MSVPVVIVTGCSKGGIGFALCEEFAARGCIVYATARRPESMEGFRHENIHALKLDVTNEAETRSVVNTAIEKEGRIDIVVNCAAVACVGPMCDIPADDVAAVFNTNVFGPLHMYRAVFPHMASRKVGTIVNVGSISGFAGTPWLGVYVGTKAALERISEVQYMEARPFNVSVMHVSPGMVKSNMNDTSLSQIRIAPDSIYSGWLDSMRGLAATEGIPTEQFAQRVVSAALSASPPRHLLSGKMSSIVWFCQWLPRGWLLRKMWDAVAGLPKPKAQ</sequence>
<dbReference type="GeneID" id="72001398"/>
<keyword evidence="2" id="KW-0560">Oxidoreductase</keyword>
<evidence type="ECO:0000256" key="3">
    <source>
        <dbReference type="RuleBase" id="RU000363"/>
    </source>
</evidence>
<evidence type="ECO:0000313" key="6">
    <source>
        <dbReference type="Proteomes" id="UP000814176"/>
    </source>
</evidence>
<dbReference type="Gene3D" id="3.40.50.720">
    <property type="entry name" value="NAD(P)-binding Rossmann-like Domain"/>
    <property type="match status" value="1"/>
</dbReference>
<dbReference type="PRINTS" id="PR00080">
    <property type="entry name" value="SDRFAMILY"/>
</dbReference>
<evidence type="ECO:0000259" key="4">
    <source>
        <dbReference type="SMART" id="SM00822"/>
    </source>
</evidence>
<dbReference type="RefSeq" id="XP_047778234.1">
    <property type="nucleotide sequence ID" value="XM_047920666.1"/>
</dbReference>
<dbReference type="InterPro" id="IPR002347">
    <property type="entry name" value="SDR_fam"/>
</dbReference>
<name>A0ABQ8KDY7_9APHY</name>
<organism evidence="5 6">
    <name type="scientific">Rhodofomes roseus</name>
    <dbReference type="NCBI Taxonomy" id="34475"/>
    <lineage>
        <taxon>Eukaryota</taxon>
        <taxon>Fungi</taxon>
        <taxon>Dikarya</taxon>
        <taxon>Basidiomycota</taxon>
        <taxon>Agaricomycotina</taxon>
        <taxon>Agaricomycetes</taxon>
        <taxon>Polyporales</taxon>
        <taxon>Rhodofomes</taxon>
    </lineage>
</organism>
<gene>
    <name evidence="5" type="ORF">C8Q71DRAFT_709081</name>
</gene>
<evidence type="ECO:0000256" key="1">
    <source>
        <dbReference type="ARBA" id="ARBA00006484"/>
    </source>
</evidence>
<protein>
    <submittedName>
        <fullName evidence="5">NAD-P-binding protein</fullName>
    </submittedName>
</protein>
<dbReference type="SUPFAM" id="SSF51735">
    <property type="entry name" value="NAD(P)-binding Rossmann-fold domains"/>
    <property type="match status" value="1"/>
</dbReference>